<evidence type="ECO:0000256" key="1">
    <source>
        <dbReference type="ARBA" id="ARBA00010944"/>
    </source>
</evidence>
<dbReference type="UniPathway" id="UPA00124"/>
<dbReference type="EMBL" id="MECQ01000001">
    <property type="protein sequence ID" value="ODV54801.1"/>
    <property type="molecule type" value="Genomic_DNA"/>
</dbReference>
<dbReference type="GO" id="GO:0005829">
    <property type="term" value="C:cytosol"/>
    <property type="evidence" value="ECO:0007669"/>
    <property type="project" value="TreeGrafter"/>
</dbReference>
<keyword evidence="2" id="KW-0560">Oxidoreductase</keyword>
<dbReference type="InterPro" id="IPR005913">
    <property type="entry name" value="dTDP_dehydrorham_reduct"/>
</dbReference>
<feature type="domain" description="RmlD-like substrate binding" evidence="3">
    <location>
        <begin position="1"/>
        <end position="278"/>
    </location>
</feature>
<name>A0A1E4R301_9BACI</name>
<dbReference type="Gene3D" id="3.40.50.720">
    <property type="entry name" value="NAD(P)-binding Rossmann-like Domain"/>
    <property type="match status" value="1"/>
</dbReference>
<comment type="caution">
    <text evidence="4">The sequence shown here is derived from an EMBL/GenBank/DDBJ whole genome shotgun (WGS) entry which is preliminary data.</text>
</comment>
<proteinExistence type="inferred from homology"/>
<accession>A0A1E4R301</accession>
<dbReference type="Proteomes" id="UP000094784">
    <property type="component" value="Unassembled WGS sequence"/>
</dbReference>
<dbReference type="Pfam" id="PF04321">
    <property type="entry name" value="RmlD_sub_bind"/>
    <property type="match status" value="1"/>
</dbReference>
<evidence type="ECO:0000256" key="2">
    <source>
        <dbReference type="RuleBase" id="RU364082"/>
    </source>
</evidence>
<evidence type="ECO:0000313" key="5">
    <source>
        <dbReference type="Proteomes" id="UP000094784"/>
    </source>
</evidence>
<dbReference type="SUPFAM" id="SSF51735">
    <property type="entry name" value="NAD(P)-binding Rossmann-fold domains"/>
    <property type="match status" value="1"/>
</dbReference>
<dbReference type="InterPro" id="IPR029903">
    <property type="entry name" value="RmlD-like-bd"/>
</dbReference>
<evidence type="ECO:0000259" key="3">
    <source>
        <dbReference type="Pfam" id="PF04321"/>
    </source>
</evidence>
<dbReference type="GO" id="GO:0008831">
    <property type="term" value="F:dTDP-4-dehydrorhamnose reductase activity"/>
    <property type="evidence" value="ECO:0007669"/>
    <property type="project" value="UniProtKB-EC"/>
</dbReference>
<protein>
    <recommendedName>
        <fullName evidence="2">dTDP-4-dehydrorhamnose reductase</fullName>
        <ecNumber evidence="2">1.1.1.133</ecNumber>
    </recommendedName>
</protein>
<keyword evidence="2" id="KW-0521">NADP</keyword>
<dbReference type="RefSeq" id="WP_069480035.1">
    <property type="nucleotide sequence ID" value="NZ_KV766182.1"/>
</dbReference>
<comment type="pathway">
    <text evidence="2">Carbohydrate biosynthesis; dTDP-L-rhamnose biosynthesis.</text>
</comment>
<dbReference type="PANTHER" id="PTHR10491:SF4">
    <property type="entry name" value="METHIONINE ADENOSYLTRANSFERASE 2 SUBUNIT BETA"/>
    <property type="match status" value="1"/>
</dbReference>
<dbReference type="PANTHER" id="PTHR10491">
    <property type="entry name" value="DTDP-4-DEHYDRORHAMNOSE REDUCTASE"/>
    <property type="match status" value="1"/>
</dbReference>
<dbReference type="InterPro" id="IPR036291">
    <property type="entry name" value="NAD(P)-bd_dom_sf"/>
</dbReference>
<dbReference type="AlphaFoldDB" id="A0A1E4R301"/>
<sequence length="283" mass="31804">MKIIVTGANGQLGQELVKQLTDSEHDLFVFTKTDLDITDTERVLTVCNDIKPQIIINAAAYTNVDGAETNKELAFQVNAVGQRNLTVAAEKVGAKICYISTDYVFNGQATSPYNEYMNVDPLGVYGQSKYAGEFLTQTLNTKYFIVRTAWVYGEYGPNFVKTMLKLAEEKSELGVVHDQVGSPTYTVDLAEFIIELVQTEKYGIYHCTNSGTCSWFEFAQEIFKLANKDIKVKPLTSDQFSRPAKRPAYSVLGDLSVRINGFIPRRSWKEALDEYINKNNNLH</sequence>
<organism evidence="4 5">
    <name type="scientific">Lysinibacillus fusiformis</name>
    <dbReference type="NCBI Taxonomy" id="28031"/>
    <lineage>
        <taxon>Bacteria</taxon>
        <taxon>Bacillati</taxon>
        <taxon>Bacillota</taxon>
        <taxon>Bacilli</taxon>
        <taxon>Bacillales</taxon>
        <taxon>Bacillaceae</taxon>
        <taxon>Lysinibacillus</taxon>
    </lineage>
</organism>
<dbReference type="FunFam" id="3.40.50.720:FF:000159">
    <property type="entry name" value="dTDP-4-dehydrorhamnose reductase"/>
    <property type="match status" value="1"/>
</dbReference>
<reference evidence="4 5" key="1">
    <citation type="submission" date="2016-09" db="EMBL/GenBank/DDBJ databases">
        <title>Draft genome sequence of the soil isolate, Lysinibacillus fusiformis M5, a potential hypoxanthine producer.</title>
        <authorList>
            <person name="Gallegos-Monterrosa R."/>
            <person name="Maroti G."/>
            <person name="Balint B."/>
            <person name="Kovacs A.T."/>
        </authorList>
    </citation>
    <scope>NUCLEOTIDE SEQUENCE [LARGE SCALE GENOMIC DNA]</scope>
    <source>
        <strain evidence="4 5">M5</strain>
    </source>
</reference>
<dbReference type="NCBIfam" id="TIGR01214">
    <property type="entry name" value="rmlD"/>
    <property type="match status" value="1"/>
</dbReference>
<dbReference type="GO" id="GO:0019305">
    <property type="term" value="P:dTDP-rhamnose biosynthetic process"/>
    <property type="evidence" value="ECO:0007669"/>
    <property type="project" value="UniProtKB-UniPathway"/>
</dbReference>
<dbReference type="EC" id="1.1.1.133" evidence="2"/>
<comment type="similarity">
    <text evidence="1 2">Belongs to the dTDP-4-dehydrorhamnose reductase family.</text>
</comment>
<dbReference type="OrthoDB" id="9803892at2"/>
<gene>
    <name evidence="4" type="ORF">BG258_02290</name>
</gene>
<evidence type="ECO:0000313" key="4">
    <source>
        <dbReference type="EMBL" id="ODV54801.1"/>
    </source>
</evidence>
<dbReference type="CDD" id="cd05254">
    <property type="entry name" value="dTDP_HR_like_SDR_e"/>
    <property type="match status" value="1"/>
</dbReference>
<comment type="function">
    <text evidence="2">Catalyzes the reduction of dTDP-6-deoxy-L-lyxo-4-hexulose to yield dTDP-L-rhamnose.</text>
</comment>
<dbReference type="Gene3D" id="3.90.25.10">
    <property type="entry name" value="UDP-galactose 4-epimerase, domain 1"/>
    <property type="match status" value="1"/>
</dbReference>